<feature type="compositionally biased region" description="Low complexity" evidence="1">
    <location>
        <begin position="142"/>
        <end position="152"/>
    </location>
</feature>
<feature type="region of interest" description="Disordered" evidence="1">
    <location>
        <begin position="473"/>
        <end position="525"/>
    </location>
</feature>
<keyword evidence="3" id="KW-1185">Reference proteome</keyword>
<feature type="compositionally biased region" description="Acidic residues" evidence="1">
    <location>
        <begin position="699"/>
        <end position="720"/>
    </location>
</feature>
<dbReference type="AlphaFoldDB" id="A0A1X6NWT7"/>
<feature type="region of interest" description="Disordered" evidence="1">
    <location>
        <begin position="622"/>
        <end position="650"/>
    </location>
</feature>
<sequence length="720" mass="74277">MCAGENPMDPPHHRWIRVHDRLGFFADQDEHASRIVNTGLTFAYRHKELEALSAVSELRLEQFRLNKTRSQVPASTSAEEVPDGGRVVRNDRAVAAVDGVHGVGSARGAGAGDELYPDDKDSGHGGGVTVPIGGLHIRRDPPAGAAAGAAPTDGGGDDVPAIGGTVVERRPTHVPPAHPGGTAEALMVTGPVAGPVRLKEQPVVIPSPQAVTCTSAVLESCLSRSDAKGVVRQLLVDGLLCWGRLHSGQTAKAAAGLISAADVATEWPAVRKLLADCWPTWSSPVSNVAALPPEGSVSRQTHPGRTMLTSRWKVKVDMTATNPTIRRLEVASDRHFKKGPLDAFVEVQRIAPVTKVPLAVTIASILLVATWDSAFCTIMQQLAASGRAPVNRKSSIADAACHDFESAGLRQRQALGATIGAEADTATDGDTAELPTTATPLAAVVEERQAEVDHLLAVDKADTAGANRAQRILARRRDRAPARLEQPPTAGETLVPGSSPATASATRPRKRPTPREAKGGTRKKAAVQLATGGPADGGGLSISQVTAAPFSIIHDAPPVALVQHSNVTGVVGAQPVSSLSSPGAVRSLPDGEQTLPVSPKCLSLSTPVGPVPSLALSPPIASTVGSLSDPGAQPSGSGTPPLSLSRLPRSGGMQRVAASLRTATKIADALVAVRFPSAAPLPSAPVANPSSALGAPFDSDSDAEVAMMDEEEEDEADADA</sequence>
<name>A0A1X6NWT7_PORUM</name>
<gene>
    <name evidence="2" type="ORF">BU14_0381s0016</name>
</gene>
<feature type="region of interest" description="Disordered" evidence="1">
    <location>
        <begin position="138"/>
        <end position="157"/>
    </location>
</feature>
<evidence type="ECO:0000313" key="3">
    <source>
        <dbReference type="Proteomes" id="UP000218209"/>
    </source>
</evidence>
<evidence type="ECO:0000256" key="1">
    <source>
        <dbReference type="SAM" id="MobiDB-lite"/>
    </source>
</evidence>
<proteinExistence type="predicted"/>
<dbReference type="Proteomes" id="UP000218209">
    <property type="component" value="Unassembled WGS sequence"/>
</dbReference>
<feature type="compositionally biased region" description="Low complexity" evidence="1">
    <location>
        <begin position="680"/>
        <end position="692"/>
    </location>
</feature>
<accession>A0A1X6NWT7</accession>
<feature type="region of interest" description="Disordered" evidence="1">
    <location>
        <begin position="680"/>
        <end position="720"/>
    </location>
</feature>
<organism evidence="2 3">
    <name type="scientific">Porphyra umbilicalis</name>
    <name type="common">Purple laver</name>
    <name type="synonym">Red alga</name>
    <dbReference type="NCBI Taxonomy" id="2786"/>
    <lineage>
        <taxon>Eukaryota</taxon>
        <taxon>Rhodophyta</taxon>
        <taxon>Bangiophyceae</taxon>
        <taxon>Bangiales</taxon>
        <taxon>Bangiaceae</taxon>
        <taxon>Porphyra</taxon>
    </lineage>
</organism>
<feature type="compositionally biased region" description="Low complexity" evidence="1">
    <location>
        <begin position="634"/>
        <end position="650"/>
    </location>
</feature>
<dbReference type="EMBL" id="KV919021">
    <property type="protein sequence ID" value="OSX73074.1"/>
    <property type="molecule type" value="Genomic_DNA"/>
</dbReference>
<reference evidence="2 3" key="1">
    <citation type="submission" date="2017-03" db="EMBL/GenBank/DDBJ databases">
        <title>WGS assembly of Porphyra umbilicalis.</title>
        <authorList>
            <person name="Brawley S.H."/>
            <person name="Blouin N.A."/>
            <person name="Ficko-Blean E."/>
            <person name="Wheeler G.L."/>
            <person name="Lohr M."/>
            <person name="Goodson H.V."/>
            <person name="Jenkins J.W."/>
            <person name="Blaby-Haas C.E."/>
            <person name="Helliwell K.E."/>
            <person name="Chan C."/>
            <person name="Marriage T."/>
            <person name="Bhattacharya D."/>
            <person name="Klein A.S."/>
            <person name="Badis Y."/>
            <person name="Brodie J."/>
            <person name="Cao Y."/>
            <person name="Collen J."/>
            <person name="Dittami S.M."/>
            <person name="Gachon C.M."/>
            <person name="Green B.R."/>
            <person name="Karpowicz S."/>
            <person name="Kim J.W."/>
            <person name="Kudahl U."/>
            <person name="Lin S."/>
            <person name="Michel G."/>
            <person name="Mittag M."/>
            <person name="Olson B.J."/>
            <person name="Pangilinan J."/>
            <person name="Peng Y."/>
            <person name="Qiu H."/>
            <person name="Shu S."/>
            <person name="Singer J.T."/>
            <person name="Smith A.G."/>
            <person name="Sprecher B.N."/>
            <person name="Wagner V."/>
            <person name="Wang W."/>
            <person name="Wang Z.-Y."/>
            <person name="Yan J."/>
            <person name="Yarish C."/>
            <person name="Zoeuner-Riek S."/>
            <person name="Zhuang Y."/>
            <person name="Zou Y."/>
            <person name="Lindquist E.A."/>
            <person name="Grimwood J."/>
            <person name="Barry K."/>
            <person name="Rokhsar D.S."/>
            <person name="Schmutz J."/>
            <person name="Stiller J.W."/>
            <person name="Grossman A.R."/>
            <person name="Prochnik S.E."/>
        </authorList>
    </citation>
    <scope>NUCLEOTIDE SEQUENCE [LARGE SCALE GENOMIC DNA]</scope>
    <source>
        <strain evidence="2">4086291</strain>
    </source>
</reference>
<protein>
    <submittedName>
        <fullName evidence="2">Uncharacterized protein</fullName>
    </submittedName>
</protein>
<evidence type="ECO:0000313" key="2">
    <source>
        <dbReference type="EMBL" id="OSX73074.1"/>
    </source>
</evidence>